<name>A0A1H6F8K9_9GAMM</name>
<evidence type="ECO:0000313" key="2">
    <source>
        <dbReference type="Proteomes" id="UP000236724"/>
    </source>
</evidence>
<reference evidence="1 2" key="1">
    <citation type="submission" date="2016-10" db="EMBL/GenBank/DDBJ databases">
        <authorList>
            <person name="de Groot N.N."/>
        </authorList>
    </citation>
    <scope>NUCLEOTIDE SEQUENCE [LARGE SCALE GENOMIC DNA]</scope>
    <source>
        <strain evidence="1">MBHS1</strain>
    </source>
</reference>
<dbReference type="RefSeq" id="WP_103919267.1">
    <property type="nucleotide sequence ID" value="NZ_FMSV02000191.1"/>
</dbReference>
<dbReference type="OrthoDB" id="7063649at2"/>
<dbReference type="EMBL" id="FMSV02000191">
    <property type="protein sequence ID" value="SEH05315.1"/>
    <property type="molecule type" value="Genomic_DNA"/>
</dbReference>
<organism evidence="1 2">
    <name type="scientific">Candidatus Venteria ishoeyi</name>
    <dbReference type="NCBI Taxonomy" id="1899563"/>
    <lineage>
        <taxon>Bacteria</taxon>
        <taxon>Pseudomonadati</taxon>
        <taxon>Pseudomonadota</taxon>
        <taxon>Gammaproteobacteria</taxon>
        <taxon>Thiotrichales</taxon>
        <taxon>Thiotrichaceae</taxon>
        <taxon>Venteria</taxon>
    </lineage>
</organism>
<accession>A0A1H6F8K9</accession>
<dbReference type="AlphaFoldDB" id="A0A1H6F8K9"/>
<gene>
    <name evidence="1" type="ORF">MBHS_01168</name>
</gene>
<proteinExistence type="predicted"/>
<keyword evidence="2" id="KW-1185">Reference proteome</keyword>
<protein>
    <submittedName>
        <fullName evidence="1">Uncharacterized protein</fullName>
    </submittedName>
</protein>
<sequence length="78" mass="8972">MDILLHLDNETAAQLDALSRDRGRPRDALAVEALKNWLAAYRVRQWPREVLAFQGVPDMPAFESYRDELRPPKDDPLA</sequence>
<evidence type="ECO:0000313" key="1">
    <source>
        <dbReference type="EMBL" id="SEH05315.1"/>
    </source>
</evidence>
<dbReference type="Proteomes" id="UP000236724">
    <property type="component" value="Unassembled WGS sequence"/>
</dbReference>